<feature type="domain" description="Zn(2)-C6 fungal-type" evidence="3">
    <location>
        <begin position="63"/>
        <end position="93"/>
    </location>
</feature>
<dbReference type="InterPro" id="IPR001138">
    <property type="entry name" value="Zn2Cys6_DnaBD"/>
</dbReference>
<protein>
    <recommendedName>
        <fullName evidence="3">Zn(2)-C6 fungal-type domain-containing protein</fullName>
    </recommendedName>
</protein>
<dbReference type="SUPFAM" id="SSF57701">
    <property type="entry name" value="Zn2/Cys6 DNA-binding domain"/>
    <property type="match status" value="1"/>
</dbReference>
<dbReference type="AlphaFoldDB" id="A0A4V6TBK2"/>
<dbReference type="PROSITE" id="PS00463">
    <property type="entry name" value="ZN2_CY6_FUNGAL_1"/>
    <property type="match status" value="1"/>
</dbReference>
<accession>A0A4V6TBK2</accession>
<dbReference type="GO" id="GO:0000981">
    <property type="term" value="F:DNA-binding transcription factor activity, RNA polymerase II-specific"/>
    <property type="evidence" value="ECO:0007669"/>
    <property type="project" value="InterPro"/>
</dbReference>
<name>A0A4V6TBK2_AURPU</name>
<reference evidence="4" key="1">
    <citation type="submission" date="2018-10" db="EMBL/GenBank/DDBJ databases">
        <title>Fifty Aureobasidium pullulans genomes reveal a recombining polyextremotolerant generalist.</title>
        <authorList>
            <person name="Gostincar C."/>
            <person name="Turk M."/>
            <person name="Zajc J."/>
            <person name="Gunde-Cimerman N."/>
        </authorList>
    </citation>
    <scope>NUCLEOTIDE SEQUENCE [LARGE SCALE GENOMIC DNA]</scope>
    <source>
        <strain evidence="4">EXF-10085</strain>
    </source>
</reference>
<dbReference type="GO" id="GO:0045944">
    <property type="term" value="P:positive regulation of transcription by RNA polymerase II"/>
    <property type="evidence" value="ECO:0007669"/>
    <property type="project" value="TreeGrafter"/>
</dbReference>
<dbReference type="EMBL" id="QZAS01000015">
    <property type="protein sequence ID" value="THX11108.1"/>
    <property type="molecule type" value="Genomic_DNA"/>
</dbReference>
<dbReference type="InterPro" id="IPR036864">
    <property type="entry name" value="Zn2-C6_fun-type_DNA-bd_sf"/>
</dbReference>
<proteinExistence type="predicted"/>
<feature type="region of interest" description="Disordered" evidence="2">
    <location>
        <begin position="132"/>
        <end position="161"/>
    </location>
</feature>
<keyword evidence="1" id="KW-0539">Nucleus</keyword>
<gene>
    <name evidence="4" type="ORF">D6D13_04958</name>
</gene>
<feature type="compositionally biased region" description="Polar residues" evidence="2">
    <location>
        <begin position="25"/>
        <end position="46"/>
    </location>
</feature>
<evidence type="ECO:0000256" key="1">
    <source>
        <dbReference type="ARBA" id="ARBA00023242"/>
    </source>
</evidence>
<dbReference type="Gene3D" id="4.10.240.10">
    <property type="entry name" value="Zn(2)-C6 fungal-type DNA-binding domain"/>
    <property type="match status" value="1"/>
</dbReference>
<evidence type="ECO:0000256" key="2">
    <source>
        <dbReference type="SAM" id="MobiDB-lite"/>
    </source>
</evidence>
<organism evidence="4">
    <name type="scientific">Aureobasidium pullulans</name>
    <name type="common">Black yeast</name>
    <name type="synonym">Pullularia pullulans</name>
    <dbReference type="NCBI Taxonomy" id="5580"/>
    <lineage>
        <taxon>Eukaryota</taxon>
        <taxon>Fungi</taxon>
        <taxon>Dikarya</taxon>
        <taxon>Ascomycota</taxon>
        <taxon>Pezizomycotina</taxon>
        <taxon>Dothideomycetes</taxon>
        <taxon>Dothideomycetidae</taxon>
        <taxon>Dothideales</taxon>
        <taxon>Saccotheciaceae</taxon>
        <taxon>Aureobasidium</taxon>
    </lineage>
</organism>
<dbReference type="Pfam" id="PF00172">
    <property type="entry name" value="Zn_clus"/>
    <property type="match status" value="1"/>
</dbReference>
<dbReference type="PANTHER" id="PTHR37534:SF49">
    <property type="entry name" value="LYSINE BIOSYNTHESIS REGULATORY PROTEIN LYS14"/>
    <property type="match status" value="1"/>
</dbReference>
<evidence type="ECO:0000259" key="3">
    <source>
        <dbReference type="PROSITE" id="PS50048"/>
    </source>
</evidence>
<dbReference type="SMART" id="SM00066">
    <property type="entry name" value="GAL4"/>
    <property type="match status" value="1"/>
</dbReference>
<dbReference type="PANTHER" id="PTHR37534">
    <property type="entry name" value="TRANSCRIPTIONAL ACTIVATOR PROTEIN UGA3"/>
    <property type="match status" value="1"/>
</dbReference>
<dbReference type="GO" id="GO:0000976">
    <property type="term" value="F:transcription cis-regulatory region binding"/>
    <property type="evidence" value="ECO:0007669"/>
    <property type="project" value="TreeGrafter"/>
</dbReference>
<dbReference type="GO" id="GO:0005634">
    <property type="term" value="C:nucleus"/>
    <property type="evidence" value="ECO:0007669"/>
    <property type="project" value="TreeGrafter"/>
</dbReference>
<feature type="compositionally biased region" description="Basic residues" evidence="2">
    <location>
        <begin position="48"/>
        <end position="58"/>
    </location>
</feature>
<comment type="caution">
    <text evidence="4">The sequence shown here is derived from an EMBL/GenBank/DDBJ whole genome shotgun (WGS) entry which is preliminary data.</text>
</comment>
<feature type="region of interest" description="Disordered" evidence="2">
    <location>
        <begin position="16"/>
        <end position="61"/>
    </location>
</feature>
<evidence type="ECO:0000313" key="4">
    <source>
        <dbReference type="EMBL" id="THX11108.1"/>
    </source>
</evidence>
<dbReference type="PROSITE" id="PS50048">
    <property type="entry name" value="ZN2_CY6_FUNGAL_2"/>
    <property type="match status" value="1"/>
</dbReference>
<sequence>MDHMCDSTAQATFASTFTGTPPASLGSSICHPSTDASQRGHSSDSQGIRRKQQKRPQTRSKDGCWTCRKRRVKCDETRPQCGGCVRLSKDCRYGHQWQFLDFSLSTGRLIRHNTPSNDSSWYCYPTSLTSNTQGTKPSVKHHNVSEISPEETHRKIDSLSPQNTYSIPTNSSFLSSSSCRPLTPLSHVTSPGEDDQDKHMHIPDLGMAAKPGTLSQPTLLLPLARWNKCELPESALSGCIPPLPHNPEDQNTLIAATSVLNHSVLTLPQIAIFGFGYHDQKLGVFDEEGAIFAQSKSFEPLHHAICALSSLTPALRGQQTGFVEAFEHYDRAVSTSVSHAHVEPSLLFNLHFVLLIFDVCCMEQESRGPSMWSQHLGHLAALAFCLRKDNSAKGPANFLWIVLNLDVQLCLAGNNDAGSCVRAYLADKTFLPDLAELQNLRHDFKCGTSNLRAAVYDLATYIYEKFAELSQLALNMRSETNSGRGSAAARHRCIDKFYHILYIEWTFRYKHILTLTASDRNLLMGTTISAALEYALLQYSTIIVYLHTSMYHDQHFPSPRVGKRVAEHCTKILSIASKTRLDSHQCIFPLFLSGYASKYTLQKEQALELIKCTQVLGLSGGSSRLVDLLRLIYAKQTAQAQTSATTGVDWVAMSRQMGLQMVGLSL</sequence>
<dbReference type="GO" id="GO:0008270">
    <property type="term" value="F:zinc ion binding"/>
    <property type="evidence" value="ECO:0007669"/>
    <property type="project" value="InterPro"/>
</dbReference>
<dbReference type="CDD" id="cd00067">
    <property type="entry name" value="GAL4"/>
    <property type="match status" value="1"/>
</dbReference>